<dbReference type="CDD" id="cd14705">
    <property type="entry name" value="bZIP_Zip1"/>
    <property type="match status" value="1"/>
</dbReference>
<dbReference type="AlphaFoldDB" id="A0A8H6W5J4"/>
<reference evidence="8" key="1">
    <citation type="submission" date="2020-05" db="EMBL/GenBank/DDBJ databases">
        <title>Mycena genomes resolve the evolution of fungal bioluminescence.</title>
        <authorList>
            <person name="Tsai I.J."/>
        </authorList>
    </citation>
    <scope>NUCLEOTIDE SEQUENCE</scope>
    <source>
        <strain evidence="8">171206Taipei</strain>
    </source>
</reference>
<dbReference type="PANTHER" id="PTHR13044">
    <property type="entry name" value="ACTIVATING TRANSCRIPTION FACTOR ATF 4/5"/>
    <property type="match status" value="1"/>
</dbReference>
<feature type="domain" description="BZIP" evidence="7">
    <location>
        <begin position="72"/>
        <end position="130"/>
    </location>
</feature>
<keyword evidence="9" id="KW-1185">Reference proteome</keyword>
<dbReference type="SMART" id="SM00338">
    <property type="entry name" value="BRLZ"/>
    <property type="match status" value="1"/>
</dbReference>
<dbReference type="GO" id="GO:0000977">
    <property type="term" value="F:RNA polymerase II transcription regulatory region sequence-specific DNA binding"/>
    <property type="evidence" value="ECO:0007669"/>
    <property type="project" value="TreeGrafter"/>
</dbReference>
<feature type="compositionally biased region" description="Basic and acidic residues" evidence="6">
    <location>
        <begin position="168"/>
        <end position="177"/>
    </location>
</feature>
<dbReference type="PANTHER" id="PTHR13044:SF14">
    <property type="entry name" value="CRYPTOCEPHAL, ISOFORM A"/>
    <property type="match status" value="1"/>
</dbReference>
<protein>
    <submittedName>
        <fullName evidence="8">Cytochrome C oxidase assembly protein COX19</fullName>
    </submittedName>
</protein>
<evidence type="ECO:0000256" key="6">
    <source>
        <dbReference type="SAM" id="MobiDB-lite"/>
    </source>
</evidence>
<keyword evidence="4" id="KW-0804">Transcription</keyword>
<sequence length="189" mass="20946">MSLGPQGYDPRTAHPMYRGSPLPSPQLQPYNPQAIADTTRGARAAPPAHSQHAGPSTATTSSAADTDRDYVDDDYEDKRRRNTAASARFRIKKKMRGLELERSVSDLTGRAEELEREAADLRRENGWLKEIVMLKGGHLSGIDLSGGMAQQRSQEKRREEAQEESESESEKEHSGKDRKGKGKASSKKK</sequence>
<evidence type="ECO:0000313" key="9">
    <source>
        <dbReference type="Proteomes" id="UP000636479"/>
    </source>
</evidence>
<proteinExistence type="predicted"/>
<accession>A0A8H6W5J4</accession>
<feature type="region of interest" description="Disordered" evidence="6">
    <location>
        <begin position="139"/>
        <end position="189"/>
    </location>
</feature>
<organism evidence="8 9">
    <name type="scientific">Mycena indigotica</name>
    <dbReference type="NCBI Taxonomy" id="2126181"/>
    <lineage>
        <taxon>Eukaryota</taxon>
        <taxon>Fungi</taxon>
        <taxon>Dikarya</taxon>
        <taxon>Basidiomycota</taxon>
        <taxon>Agaricomycotina</taxon>
        <taxon>Agaricomycetes</taxon>
        <taxon>Agaricomycetidae</taxon>
        <taxon>Agaricales</taxon>
        <taxon>Marasmiineae</taxon>
        <taxon>Mycenaceae</taxon>
        <taxon>Mycena</taxon>
    </lineage>
</organism>
<evidence type="ECO:0000256" key="2">
    <source>
        <dbReference type="ARBA" id="ARBA00023015"/>
    </source>
</evidence>
<dbReference type="GeneID" id="59343842"/>
<dbReference type="InterPro" id="IPR046347">
    <property type="entry name" value="bZIP_sf"/>
</dbReference>
<keyword evidence="3" id="KW-0238">DNA-binding</keyword>
<evidence type="ECO:0000256" key="1">
    <source>
        <dbReference type="ARBA" id="ARBA00004123"/>
    </source>
</evidence>
<comment type="subcellular location">
    <subcellularLocation>
        <location evidence="1">Nucleus</location>
    </subcellularLocation>
</comment>
<comment type="caution">
    <text evidence="8">The sequence shown here is derived from an EMBL/GenBank/DDBJ whole genome shotgun (WGS) entry which is preliminary data.</text>
</comment>
<dbReference type="EMBL" id="JACAZF010000004">
    <property type="protein sequence ID" value="KAF7306599.1"/>
    <property type="molecule type" value="Genomic_DNA"/>
</dbReference>
<dbReference type="GO" id="GO:0005634">
    <property type="term" value="C:nucleus"/>
    <property type="evidence" value="ECO:0007669"/>
    <property type="project" value="UniProtKB-SubCell"/>
</dbReference>
<name>A0A8H6W5J4_9AGAR</name>
<feature type="region of interest" description="Disordered" evidence="6">
    <location>
        <begin position="1"/>
        <end position="86"/>
    </location>
</feature>
<gene>
    <name evidence="8" type="ORF">MIND_00451200</name>
</gene>
<dbReference type="GO" id="GO:0001228">
    <property type="term" value="F:DNA-binding transcription activator activity, RNA polymerase II-specific"/>
    <property type="evidence" value="ECO:0007669"/>
    <property type="project" value="TreeGrafter"/>
</dbReference>
<dbReference type="RefSeq" id="XP_037221618.1">
    <property type="nucleotide sequence ID" value="XM_037361326.1"/>
</dbReference>
<feature type="compositionally biased region" description="Basic residues" evidence="6">
    <location>
        <begin position="178"/>
        <end position="189"/>
    </location>
</feature>
<evidence type="ECO:0000256" key="4">
    <source>
        <dbReference type="ARBA" id="ARBA00023163"/>
    </source>
</evidence>
<dbReference type="PROSITE" id="PS00036">
    <property type="entry name" value="BZIP_BASIC"/>
    <property type="match status" value="1"/>
</dbReference>
<dbReference type="PROSITE" id="PS50217">
    <property type="entry name" value="BZIP"/>
    <property type="match status" value="1"/>
</dbReference>
<dbReference type="Proteomes" id="UP000636479">
    <property type="component" value="Unassembled WGS sequence"/>
</dbReference>
<evidence type="ECO:0000256" key="3">
    <source>
        <dbReference type="ARBA" id="ARBA00023125"/>
    </source>
</evidence>
<keyword evidence="2" id="KW-0805">Transcription regulation</keyword>
<dbReference type="OrthoDB" id="1939598at2759"/>
<dbReference type="InterPro" id="IPR004827">
    <property type="entry name" value="bZIP"/>
</dbReference>
<dbReference type="Gene3D" id="1.20.5.170">
    <property type="match status" value="1"/>
</dbReference>
<evidence type="ECO:0000313" key="8">
    <source>
        <dbReference type="EMBL" id="KAF7306599.1"/>
    </source>
</evidence>
<evidence type="ECO:0000259" key="7">
    <source>
        <dbReference type="PROSITE" id="PS50217"/>
    </source>
</evidence>
<dbReference type="SUPFAM" id="SSF57959">
    <property type="entry name" value="Leucine zipper domain"/>
    <property type="match status" value="1"/>
</dbReference>
<evidence type="ECO:0000256" key="5">
    <source>
        <dbReference type="ARBA" id="ARBA00023242"/>
    </source>
</evidence>
<dbReference type="Pfam" id="PF07716">
    <property type="entry name" value="bZIP_2"/>
    <property type="match status" value="1"/>
</dbReference>
<keyword evidence="5" id="KW-0539">Nucleus</keyword>